<dbReference type="CDD" id="cd07812">
    <property type="entry name" value="SRPBCC"/>
    <property type="match status" value="1"/>
</dbReference>
<dbReference type="Pfam" id="PF10604">
    <property type="entry name" value="Polyketide_cyc2"/>
    <property type="match status" value="1"/>
</dbReference>
<reference evidence="1 2" key="1">
    <citation type="submission" date="2020-08" db="EMBL/GenBank/DDBJ databases">
        <title>Genomic Encyclopedia of Type Strains, Phase III (KMG-III): the genomes of soil and plant-associated and newly described type strains.</title>
        <authorList>
            <person name="Whitman W."/>
        </authorList>
    </citation>
    <scope>NUCLEOTIDE SEQUENCE [LARGE SCALE GENOMIC DNA]</scope>
    <source>
        <strain evidence="1 2">CECT 8960</strain>
    </source>
</reference>
<dbReference type="InterPro" id="IPR019587">
    <property type="entry name" value="Polyketide_cyclase/dehydratase"/>
</dbReference>
<proteinExistence type="predicted"/>
<dbReference type="Gene3D" id="3.30.530.20">
    <property type="match status" value="1"/>
</dbReference>
<dbReference type="InterPro" id="IPR023393">
    <property type="entry name" value="START-like_dom_sf"/>
</dbReference>
<comment type="caution">
    <text evidence="1">The sequence shown here is derived from an EMBL/GenBank/DDBJ whole genome shotgun (WGS) entry which is preliminary data.</text>
</comment>
<dbReference type="SUPFAM" id="SSF55961">
    <property type="entry name" value="Bet v1-like"/>
    <property type="match status" value="1"/>
</dbReference>
<protein>
    <recommendedName>
        <fullName evidence="3">Polyketide cyclase/dehydrase/lipid transport protein</fullName>
    </recommendedName>
</protein>
<accession>A0A7W7Q2A2</accession>
<dbReference type="Proteomes" id="UP000520767">
    <property type="component" value="Unassembled WGS sequence"/>
</dbReference>
<gene>
    <name evidence="1" type="ORF">FHR82_001710</name>
</gene>
<dbReference type="EMBL" id="JACHJQ010000002">
    <property type="protein sequence ID" value="MBB4905493.1"/>
    <property type="molecule type" value="Genomic_DNA"/>
</dbReference>
<sequence>MTTYTHTAEADIAADVLFSYLADPTNLPRYFPEMTEAEPEGGEKVHVEAEVHGDRVSGEAWIRPNESERKLEWGAEGPDDYHGELQVEEVAPGRSRITVSLHSVRAAEGSEVQDGLEHTVAALTQAVAADDQADTRRRQGEQP</sequence>
<evidence type="ECO:0008006" key="3">
    <source>
        <dbReference type="Google" id="ProtNLM"/>
    </source>
</evidence>
<keyword evidence="2" id="KW-1185">Reference proteome</keyword>
<organism evidence="1 2">
    <name type="scientific">Actinophytocola algeriensis</name>
    <dbReference type="NCBI Taxonomy" id="1768010"/>
    <lineage>
        <taxon>Bacteria</taxon>
        <taxon>Bacillati</taxon>
        <taxon>Actinomycetota</taxon>
        <taxon>Actinomycetes</taxon>
        <taxon>Pseudonocardiales</taxon>
        <taxon>Pseudonocardiaceae</taxon>
    </lineage>
</organism>
<evidence type="ECO:0000313" key="2">
    <source>
        <dbReference type="Proteomes" id="UP000520767"/>
    </source>
</evidence>
<dbReference type="AlphaFoldDB" id="A0A7W7Q2A2"/>
<evidence type="ECO:0000313" key="1">
    <source>
        <dbReference type="EMBL" id="MBB4905493.1"/>
    </source>
</evidence>
<dbReference type="RefSeq" id="WP_184809716.1">
    <property type="nucleotide sequence ID" value="NZ_JACHJQ010000002.1"/>
</dbReference>
<name>A0A7W7Q2A2_9PSEU</name>